<dbReference type="InterPro" id="IPR015168">
    <property type="entry name" value="SsuA/THI5"/>
</dbReference>
<dbReference type="RefSeq" id="WP_345250662.1">
    <property type="nucleotide sequence ID" value="NZ_BAABFO010000014.1"/>
</dbReference>
<dbReference type="Pfam" id="PF09084">
    <property type="entry name" value="NMT1"/>
    <property type="match status" value="1"/>
</dbReference>
<dbReference type="InterPro" id="IPR027939">
    <property type="entry name" value="NMT1/THI5"/>
</dbReference>
<dbReference type="SUPFAM" id="SSF53850">
    <property type="entry name" value="Periplasmic binding protein-like II"/>
    <property type="match status" value="1"/>
</dbReference>
<keyword evidence="3" id="KW-1185">Reference proteome</keyword>
<evidence type="ECO:0000313" key="3">
    <source>
        <dbReference type="Proteomes" id="UP001501671"/>
    </source>
</evidence>
<feature type="domain" description="SsuA/THI5-like" evidence="1">
    <location>
        <begin position="52"/>
        <end position="266"/>
    </location>
</feature>
<dbReference type="PANTHER" id="PTHR31528">
    <property type="entry name" value="4-AMINO-5-HYDROXYMETHYL-2-METHYLPYRIMIDINE PHOSPHATE SYNTHASE THI11-RELATED"/>
    <property type="match status" value="1"/>
</dbReference>
<name>A0ABP8H8U5_9BURK</name>
<sequence length="348" mass="37041">MSFNASRMTRRQFGKTIAALSAASTGLLAGAPAIGQGLRKITFLLDIGAYGKHAMFYPAIDRGFFRDAGLDVQIEAAKGSADNAVKVASGSAEFGFADTPTTMQARGTGVNVKQVLMVHYKAMNNVVTLASNPVRKPKDMEGKIFGATAGDAPRIALPALAKINGFDLGKVEIVTIDGSAKPAVLMSKKAQGILGLTAFAPVYAAAAEKTGEKVVEMVFADFGLDLYSNGIIASDALLAKDPGLVSAFNEAMVQSIIYSCEHPDEAVQMFLKRYPLASPATVRAQLDVAIRHLLVDEVKRNGVGPMSEDKMKFTLNIVREFYGLKGNVNLADTFSNAFVKPNQRPSTL</sequence>
<comment type="caution">
    <text evidence="2">The sequence shown here is derived from an EMBL/GenBank/DDBJ whole genome shotgun (WGS) entry which is preliminary data.</text>
</comment>
<proteinExistence type="predicted"/>
<evidence type="ECO:0000313" key="2">
    <source>
        <dbReference type="EMBL" id="GAA4335986.1"/>
    </source>
</evidence>
<dbReference type="Gene3D" id="3.40.190.10">
    <property type="entry name" value="Periplasmic binding protein-like II"/>
    <property type="match status" value="2"/>
</dbReference>
<evidence type="ECO:0000259" key="1">
    <source>
        <dbReference type="Pfam" id="PF09084"/>
    </source>
</evidence>
<dbReference type="PROSITE" id="PS51318">
    <property type="entry name" value="TAT"/>
    <property type="match status" value="1"/>
</dbReference>
<organism evidence="2 3">
    <name type="scientific">Pigmentiphaga soli</name>
    <dbReference type="NCBI Taxonomy" id="1007095"/>
    <lineage>
        <taxon>Bacteria</taxon>
        <taxon>Pseudomonadati</taxon>
        <taxon>Pseudomonadota</taxon>
        <taxon>Betaproteobacteria</taxon>
        <taxon>Burkholderiales</taxon>
        <taxon>Alcaligenaceae</taxon>
        <taxon>Pigmentiphaga</taxon>
    </lineage>
</organism>
<dbReference type="Proteomes" id="UP001501671">
    <property type="component" value="Unassembled WGS sequence"/>
</dbReference>
<dbReference type="PANTHER" id="PTHR31528:SF15">
    <property type="entry name" value="RIBOFLAVIN-BINDING PROTEIN RIBY"/>
    <property type="match status" value="1"/>
</dbReference>
<dbReference type="EMBL" id="BAABFO010000014">
    <property type="protein sequence ID" value="GAA4335986.1"/>
    <property type="molecule type" value="Genomic_DNA"/>
</dbReference>
<reference evidence="3" key="1">
    <citation type="journal article" date="2019" name="Int. J. Syst. Evol. Microbiol.">
        <title>The Global Catalogue of Microorganisms (GCM) 10K type strain sequencing project: providing services to taxonomists for standard genome sequencing and annotation.</title>
        <authorList>
            <consortium name="The Broad Institute Genomics Platform"/>
            <consortium name="The Broad Institute Genome Sequencing Center for Infectious Disease"/>
            <person name="Wu L."/>
            <person name="Ma J."/>
        </authorList>
    </citation>
    <scope>NUCLEOTIDE SEQUENCE [LARGE SCALE GENOMIC DNA]</scope>
    <source>
        <strain evidence="3">JCM 17666</strain>
    </source>
</reference>
<gene>
    <name evidence="2" type="ORF">GCM10023144_29910</name>
</gene>
<protein>
    <recommendedName>
        <fullName evidence="1">SsuA/THI5-like domain-containing protein</fullName>
    </recommendedName>
</protein>
<dbReference type="InterPro" id="IPR006311">
    <property type="entry name" value="TAT_signal"/>
</dbReference>
<accession>A0ABP8H8U5</accession>